<dbReference type="Pfam" id="PF07494">
    <property type="entry name" value="Reg_prop"/>
    <property type="match status" value="9"/>
</dbReference>
<evidence type="ECO:0000313" key="18">
    <source>
        <dbReference type="Proteomes" id="UP000249239"/>
    </source>
</evidence>
<dbReference type="InterPro" id="IPR003594">
    <property type="entry name" value="HATPase_dom"/>
</dbReference>
<dbReference type="InterPro" id="IPR036097">
    <property type="entry name" value="HisK_dim/P_sf"/>
</dbReference>
<keyword evidence="11" id="KW-0804">Transcription</keyword>
<dbReference type="InterPro" id="IPR005467">
    <property type="entry name" value="His_kinase_dom"/>
</dbReference>
<dbReference type="Proteomes" id="UP000249239">
    <property type="component" value="Unassembled WGS sequence"/>
</dbReference>
<dbReference type="CDD" id="cd00075">
    <property type="entry name" value="HATPase"/>
    <property type="match status" value="1"/>
</dbReference>
<keyword evidence="18" id="KW-1185">Reference proteome</keyword>
<dbReference type="InterPro" id="IPR013783">
    <property type="entry name" value="Ig-like_fold"/>
</dbReference>
<keyword evidence="9" id="KW-0805">Transcription regulation</keyword>
<feature type="domain" description="HTH araC/xylS-type" evidence="14">
    <location>
        <begin position="1427"/>
        <end position="1525"/>
    </location>
</feature>
<evidence type="ECO:0000256" key="7">
    <source>
        <dbReference type="ARBA" id="ARBA00022840"/>
    </source>
</evidence>
<dbReference type="Pfam" id="PF00072">
    <property type="entry name" value="Response_reg"/>
    <property type="match status" value="1"/>
</dbReference>
<evidence type="ECO:0000256" key="13">
    <source>
        <dbReference type="SAM" id="Coils"/>
    </source>
</evidence>
<evidence type="ECO:0000256" key="2">
    <source>
        <dbReference type="ARBA" id="ARBA00012438"/>
    </source>
</evidence>
<dbReference type="Pfam" id="PF07495">
    <property type="entry name" value="Y_Y_Y"/>
    <property type="match status" value="1"/>
</dbReference>
<dbReference type="GO" id="GO:0003700">
    <property type="term" value="F:DNA-binding transcription factor activity"/>
    <property type="evidence" value="ECO:0007669"/>
    <property type="project" value="InterPro"/>
</dbReference>
<dbReference type="FunFam" id="3.30.565.10:FF:000037">
    <property type="entry name" value="Hybrid sensor histidine kinase/response regulator"/>
    <property type="match status" value="1"/>
</dbReference>
<dbReference type="Gene3D" id="1.10.287.130">
    <property type="match status" value="1"/>
</dbReference>
<evidence type="ECO:0000256" key="12">
    <source>
        <dbReference type="PROSITE-ProRule" id="PRU00169"/>
    </source>
</evidence>
<dbReference type="SUPFAM" id="SSF47384">
    <property type="entry name" value="Homodimeric domain of signal transducing histidine kinase"/>
    <property type="match status" value="1"/>
</dbReference>
<name>A0A2W7NJE2_9BACT</name>
<dbReference type="PANTHER" id="PTHR43547:SF2">
    <property type="entry name" value="HYBRID SIGNAL TRANSDUCTION HISTIDINE KINASE C"/>
    <property type="match status" value="1"/>
</dbReference>
<evidence type="ECO:0000256" key="9">
    <source>
        <dbReference type="ARBA" id="ARBA00023015"/>
    </source>
</evidence>
<feature type="coiled-coil region" evidence="13">
    <location>
        <begin position="925"/>
        <end position="1001"/>
    </location>
</feature>
<dbReference type="SUPFAM" id="SSF46689">
    <property type="entry name" value="Homeodomain-like"/>
    <property type="match status" value="1"/>
</dbReference>
<dbReference type="Gene3D" id="2.60.40.10">
    <property type="entry name" value="Immunoglobulins"/>
    <property type="match status" value="1"/>
</dbReference>
<dbReference type="GO" id="GO:0000155">
    <property type="term" value="F:phosphorelay sensor kinase activity"/>
    <property type="evidence" value="ECO:0007669"/>
    <property type="project" value="InterPro"/>
</dbReference>
<dbReference type="InterPro" id="IPR018062">
    <property type="entry name" value="HTH_AraC-typ_CS"/>
</dbReference>
<keyword evidence="6 17" id="KW-0418">Kinase</keyword>
<dbReference type="InterPro" id="IPR011123">
    <property type="entry name" value="Y_Y_Y"/>
</dbReference>
<reference evidence="17 18" key="1">
    <citation type="submission" date="2018-06" db="EMBL/GenBank/DDBJ databases">
        <title>Genomic Encyclopedia of Archaeal and Bacterial Type Strains, Phase II (KMG-II): from individual species to whole genera.</title>
        <authorList>
            <person name="Goeker M."/>
        </authorList>
    </citation>
    <scope>NUCLEOTIDE SEQUENCE [LARGE SCALE GENOMIC DNA]</scope>
    <source>
        <strain evidence="17 18">DSM 6779</strain>
    </source>
</reference>
<dbReference type="CDD" id="cd00082">
    <property type="entry name" value="HisKA"/>
    <property type="match status" value="1"/>
</dbReference>
<evidence type="ECO:0000259" key="16">
    <source>
        <dbReference type="PROSITE" id="PS50110"/>
    </source>
</evidence>
<keyword evidence="7" id="KW-0067">ATP-binding</keyword>
<proteinExistence type="predicted"/>
<dbReference type="InterPro" id="IPR001789">
    <property type="entry name" value="Sig_transdc_resp-reg_receiver"/>
</dbReference>
<evidence type="ECO:0000256" key="8">
    <source>
        <dbReference type="ARBA" id="ARBA00023012"/>
    </source>
</evidence>
<evidence type="ECO:0000256" key="6">
    <source>
        <dbReference type="ARBA" id="ARBA00022777"/>
    </source>
</evidence>
<dbReference type="InterPro" id="IPR009057">
    <property type="entry name" value="Homeodomain-like_sf"/>
</dbReference>
<comment type="caution">
    <text evidence="17">The sequence shown here is derived from an EMBL/GenBank/DDBJ whole genome shotgun (WGS) entry which is preliminary data.</text>
</comment>
<dbReference type="InterPro" id="IPR015943">
    <property type="entry name" value="WD40/YVTN_repeat-like_dom_sf"/>
</dbReference>
<dbReference type="PROSITE" id="PS01124">
    <property type="entry name" value="HTH_ARAC_FAMILY_2"/>
    <property type="match status" value="1"/>
</dbReference>
<dbReference type="InterPro" id="IPR003661">
    <property type="entry name" value="HisK_dim/P_dom"/>
</dbReference>
<organism evidence="17 18">
    <name type="scientific">Breznakibacter xylanolyticus</name>
    <dbReference type="NCBI Taxonomy" id="990"/>
    <lineage>
        <taxon>Bacteria</taxon>
        <taxon>Pseudomonadati</taxon>
        <taxon>Bacteroidota</taxon>
        <taxon>Bacteroidia</taxon>
        <taxon>Marinilabiliales</taxon>
        <taxon>Marinilabiliaceae</taxon>
        <taxon>Breznakibacter</taxon>
    </lineage>
</organism>
<dbReference type="Pfam" id="PF00512">
    <property type="entry name" value="HisKA"/>
    <property type="match status" value="1"/>
</dbReference>
<dbReference type="PANTHER" id="PTHR43547">
    <property type="entry name" value="TWO-COMPONENT HISTIDINE KINASE"/>
    <property type="match status" value="1"/>
</dbReference>
<dbReference type="Gene3D" id="2.130.10.10">
    <property type="entry name" value="YVTN repeat-like/Quinoprotein amine dehydrogenase"/>
    <property type="match status" value="2"/>
</dbReference>
<dbReference type="SUPFAM" id="SSF55874">
    <property type="entry name" value="ATPase domain of HSP90 chaperone/DNA topoisomerase II/histidine kinase"/>
    <property type="match status" value="1"/>
</dbReference>
<keyword evidence="4" id="KW-0808">Transferase</keyword>
<evidence type="ECO:0000256" key="10">
    <source>
        <dbReference type="ARBA" id="ARBA00023125"/>
    </source>
</evidence>
<dbReference type="PROSITE" id="PS00041">
    <property type="entry name" value="HTH_ARAC_FAMILY_1"/>
    <property type="match status" value="1"/>
</dbReference>
<dbReference type="InterPro" id="IPR011006">
    <property type="entry name" value="CheY-like_superfamily"/>
</dbReference>
<evidence type="ECO:0000256" key="3">
    <source>
        <dbReference type="ARBA" id="ARBA00022553"/>
    </source>
</evidence>
<evidence type="ECO:0000259" key="15">
    <source>
        <dbReference type="PROSITE" id="PS50109"/>
    </source>
</evidence>
<sequence length="1525" mass="172946">MFFAAIKLVPSHNNILHIRTALNPKSNKCIPRPIAYCKITVKHSSSGGRTASCRGWMGKVEFSFCNTQEFPVNSESKIKFDMGMGHYFYRIFVCGCLLAGIIPETAKASDEFSYHFQYLTINEGLPQNTVNAIERDAHGFMWFATGNGLSRYDGYRFRNFSKPQLPSNLVMALAQTPDSRLWIGTTGGLSYYDLTKEEIVPYTTLLKDNQPISIQALHCDTRGRLWVGTTDHGLFMLQKQGETYHPTHLDTSNSMLPGQYVGALMQLRDGRLLIGTNHGIAVFHEPQQQLKPLGAGNLQNSFILSMLETREGDLWVGTHYGAWVYNPQTGRDQWFLNNPYDTGSLSHNRVNTIIQDPKGTIYLGTLGGVNIYRPRNDRFTVIGQQDNNRYSLNNPFVKCMQADGQGNVWIGTEKGGVNQFNLYQKTFHHLIKDPQQTNSLSSNTVNAILTNGNEWWIGTAGGGLNRYDARTGQFVHYRNNPGSPSSISSDFITSLYLTPKGDLWIGTWGGGISKLQPGGTFKRLTPPVNDPETNYENAFISSLLPDERGFLYVGTEGGLAILDLKTETFRKLDPKNNALAQINEIGCMCKDRDGYVWTGTRNGLYRFKADAIDWSYNVVCPENQMQYFSQSSAPSGKTHLPGNYIASLFEDADGNIWIGTYGDGLVRCTKDKNNGFTFKHYRHTDGLSNEVIYGILQDESGFIWLSTDYGLSRLNPQREQFDNFYRADGLLSDQFYWSAAFRSREGYLFFGGTNGLNYFHPSSFPVYPHQPNVDIVGVNVFNHPVQVGEERYNRVAIGRTLSQCDTIELSYRDNVFSIEFSALDYFHSAKIKYAYQLEGVDRDWVEVTAQQRVAGYSNLAGGTYRFRVKASNSDGEWNDQERVMTIIIHPPFWQTTWFKILILLGLVLAGIGYLRYHTKRLVVQKMKLEKMVKDRTQTIEEQNERMRHQAEDLQNANTVLENRRELIENQKRELEIMNGEIVQQRDQVVELNKQIEQINQLRMTFFTNISHEFRTPLTLIIAPIEKLLREVHLPGAVNDVLTGVQRNAKRLNLLIDQLLTFRKIETGNLKIMLRHDDLGDFINDVFHAFDALAQQRNISYTLQLHIDSQPRWFDRDKLENILYNLLANAFKYTDEGGNITLTIREEMVKRDTTPSPTLVIEVSDNGIGIDEAHVSHIFERFYRTPQGSNIKGTGIGLALTRDLVEAMNGAIMVTSKVGQGSTFTVTLPCGKEAFPGAEISDLDEFEPSDLGSKVQIIADHLTDDEPFMNDDERDATDEPVVLVVEDNKELLSFLSGALSDDFRVVTAENGKTGYEMARKHSPELIISDVMMPVTDGIEMCRLVKSNLYTSHIPVILLSAKAQIENQLDGLQTGADDYIAKPFNLEILRAKVKNQIEARQRMRNLFTSQARVQPIENTPSSIDEKFLTKAYEIMESGYTNPDFNVELFADQMFVSRSLLYKKLKALVDLSPNDFITVYRLKKSLPLLASRELSVNEVAYRIGFNDPKYFSRVFKKFYKKTPSEYVG</sequence>
<keyword evidence="8" id="KW-0902">Two-component regulatory system</keyword>
<feature type="domain" description="Histidine kinase" evidence="15">
    <location>
        <begin position="1008"/>
        <end position="1231"/>
    </location>
</feature>
<dbReference type="Pfam" id="PF12833">
    <property type="entry name" value="HTH_18"/>
    <property type="match status" value="1"/>
</dbReference>
<keyword evidence="5" id="KW-0547">Nucleotide-binding</keyword>
<keyword evidence="13" id="KW-0175">Coiled coil</keyword>
<dbReference type="InterPro" id="IPR011110">
    <property type="entry name" value="Reg_prop"/>
</dbReference>
<accession>A0A2W7NJE2</accession>
<dbReference type="FunFam" id="3.40.50.2300:FF:000138">
    <property type="entry name" value="Two-component system sensor histidine kinase/response regulator"/>
    <property type="match status" value="1"/>
</dbReference>
<evidence type="ECO:0000313" key="17">
    <source>
        <dbReference type="EMBL" id="PZX18187.1"/>
    </source>
</evidence>
<dbReference type="FunFam" id="2.60.40.10:FF:000791">
    <property type="entry name" value="Two-component system sensor histidine kinase/response regulator"/>
    <property type="match status" value="1"/>
</dbReference>
<dbReference type="InterPro" id="IPR036890">
    <property type="entry name" value="HATPase_C_sf"/>
</dbReference>
<evidence type="ECO:0000256" key="4">
    <source>
        <dbReference type="ARBA" id="ARBA00022679"/>
    </source>
</evidence>
<dbReference type="SUPFAM" id="SSF52172">
    <property type="entry name" value="CheY-like"/>
    <property type="match status" value="1"/>
</dbReference>
<dbReference type="CDD" id="cd17574">
    <property type="entry name" value="REC_OmpR"/>
    <property type="match status" value="1"/>
</dbReference>
<feature type="domain" description="Response regulatory" evidence="16">
    <location>
        <begin position="1280"/>
        <end position="1395"/>
    </location>
</feature>
<dbReference type="PROSITE" id="PS50110">
    <property type="entry name" value="RESPONSE_REGULATORY"/>
    <property type="match status" value="1"/>
</dbReference>
<dbReference type="Gene3D" id="3.30.565.10">
    <property type="entry name" value="Histidine kinase-like ATPase, C-terminal domain"/>
    <property type="match status" value="1"/>
</dbReference>
<dbReference type="PROSITE" id="PS50109">
    <property type="entry name" value="HIS_KIN"/>
    <property type="match status" value="1"/>
</dbReference>
<dbReference type="PRINTS" id="PR00344">
    <property type="entry name" value="BCTRLSENSOR"/>
</dbReference>
<dbReference type="SUPFAM" id="SSF63829">
    <property type="entry name" value="Calcium-dependent phosphotriesterase"/>
    <property type="match status" value="3"/>
</dbReference>
<evidence type="ECO:0000256" key="11">
    <source>
        <dbReference type="ARBA" id="ARBA00023163"/>
    </source>
</evidence>
<keyword evidence="10" id="KW-0238">DNA-binding</keyword>
<dbReference type="SMART" id="SM00388">
    <property type="entry name" value="HisKA"/>
    <property type="match status" value="1"/>
</dbReference>
<dbReference type="GO" id="GO:0043565">
    <property type="term" value="F:sequence-specific DNA binding"/>
    <property type="evidence" value="ECO:0007669"/>
    <property type="project" value="InterPro"/>
</dbReference>
<evidence type="ECO:0000256" key="1">
    <source>
        <dbReference type="ARBA" id="ARBA00000085"/>
    </source>
</evidence>
<dbReference type="SMART" id="SM00387">
    <property type="entry name" value="HATPase_c"/>
    <property type="match status" value="1"/>
</dbReference>
<comment type="catalytic activity">
    <reaction evidence="1">
        <text>ATP + protein L-histidine = ADP + protein N-phospho-L-histidine.</text>
        <dbReference type="EC" id="2.7.13.3"/>
    </reaction>
</comment>
<dbReference type="Gene3D" id="1.10.10.60">
    <property type="entry name" value="Homeodomain-like"/>
    <property type="match status" value="1"/>
</dbReference>
<dbReference type="SMART" id="SM00342">
    <property type="entry name" value="HTH_ARAC"/>
    <property type="match status" value="1"/>
</dbReference>
<dbReference type="InterPro" id="IPR004358">
    <property type="entry name" value="Sig_transdc_His_kin-like_C"/>
</dbReference>
<keyword evidence="3 12" id="KW-0597">Phosphoprotein</keyword>
<evidence type="ECO:0000256" key="5">
    <source>
        <dbReference type="ARBA" id="ARBA00022741"/>
    </source>
</evidence>
<dbReference type="EC" id="2.7.13.3" evidence="2"/>
<protein>
    <recommendedName>
        <fullName evidence="2">histidine kinase</fullName>
        <ecNumber evidence="2">2.7.13.3</ecNumber>
    </recommendedName>
</protein>
<dbReference type="Gene3D" id="3.40.50.2300">
    <property type="match status" value="1"/>
</dbReference>
<dbReference type="InterPro" id="IPR018060">
    <property type="entry name" value="HTH_AraC"/>
</dbReference>
<feature type="modified residue" description="4-aspartylphosphate" evidence="12">
    <location>
        <position position="1328"/>
    </location>
</feature>
<dbReference type="EMBL" id="QKZK01000007">
    <property type="protein sequence ID" value="PZX18187.1"/>
    <property type="molecule type" value="Genomic_DNA"/>
</dbReference>
<dbReference type="SMART" id="SM00448">
    <property type="entry name" value="REC"/>
    <property type="match status" value="1"/>
</dbReference>
<dbReference type="Pfam" id="PF02518">
    <property type="entry name" value="HATPase_c"/>
    <property type="match status" value="1"/>
</dbReference>
<evidence type="ECO:0000259" key="14">
    <source>
        <dbReference type="PROSITE" id="PS01124"/>
    </source>
</evidence>
<gene>
    <name evidence="17" type="ORF">LX69_01227</name>
</gene>
<dbReference type="GO" id="GO:0005524">
    <property type="term" value="F:ATP binding"/>
    <property type="evidence" value="ECO:0007669"/>
    <property type="project" value="UniProtKB-KW"/>
</dbReference>